<proteinExistence type="predicted"/>
<dbReference type="EMBL" id="JAECZB010000010">
    <property type="protein sequence ID" value="MBH8552094.1"/>
    <property type="molecule type" value="Genomic_DNA"/>
</dbReference>
<accession>A0A8J7HFS3</accession>
<name>A0A8J7HFS3_9CYAN</name>
<dbReference type="Proteomes" id="UP000599391">
    <property type="component" value="Unassembled WGS sequence"/>
</dbReference>
<reference evidence="1 2" key="1">
    <citation type="journal article" date="2021" name="Int. J. Syst. Evol. Microbiol.">
        <title>Amazonocrinis nigriterrae gen. nov., sp. nov., Atlanticothrix silvestris gen. nov., sp. nov. and Dendronalium phyllosphericum gen. nov., sp. nov., nostocacean cyanobacteria from Brazilian environments.</title>
        <authorList>
            <person name="Alvarenga D.O."/>
            <person name="Andreote A.P.D."/>
            <person name="Branco L.H.Z."/>
            <person name="Delbaje E."/>
            <person name="Cruz R.B."/>
            <person name="Varani A.M."/>
            <person name="Fiore M.F."/>
        </authorList>
    </citation>
    <scope>NUCLEOTIDE SEQUENCE [LARGE SCALE GENOMIC DNA]</scope>
    <source>
        <strain evidence="1 2">CENA357</strain>
    </source>
</reference>
<organism evidence="1 2">
    <name type="scientific">Atlanticothrix silvestris CENA357</name>
    <dbReference type="NCBI Taxonomy" id="1725252"/>
    <lineage>
        <taxon>Bacteria</taxon>
        <taxon>Bacillati</taxon>
        <taxon>Cyanobacteriota</taxon>
        <taxon>Cyanophyceae</taxon>
        <taxon>Nostocales</taxon>
        <taxon>Nodulariaceae</taxon>
        <taxon>Atlanticothrix</taxon>
        <taxon>Atlanticothrix silvestris</taxon>
    </lineage>
</organism>
<comment type="caution">
    <text evidence="1">The sequence shown here is derived from an EMBL/GenBank/DDBJ whole genome shotgun (WGS) entry which is preliminary data.</text>
</comment>
<evidence type="ECO:0000313" key="1">
    <source>
        <dbReference type="EMBL" id="MBH8552094.1"/>
    </source>
</evidence>
<evidence type="ECO:0000313" key="2">
    <source>
        <dbReference type="Proteomes" id="UP000599391"/>
    </source>
</evidence>
<dbReference type="AlphaFoldDB" id="A0A8J7HFS3"/>
<keyword evidence="2" id="KW-1185">Reference proteome</keyword>
<protein>
    <submittedName>
        <fullName evidence="1">Uncharacterized protein</fullName>
    </submittedName>
</protein>
<sequence>MRKSIMMSNFFTELSTEQQELLTGGQCYGRRKQGCGMPKCQQGSRPDIIVNGHLTDTSEGKTFPVRILGFVDQ</sequence>
<gene>
    <name evidence="1" type="ORF">I8751_06865</name>
</gene>